<evidence type="ECO:0000313" key="4">
    <source>
        <dbReference type="Proteomes" id="UP000602532"/>
    </source>
</evidence>
<dbReference type="SUPFAM" id="SSF53474">
    <property type="entry name" value="alpha/beta-Hydrolases"/>
    <property type="match status" value="1"/>
</dbReference>
<protein>
    <submittedName>
        <fullName evidence="3">Alpha/beta hydrolase</fullName>
    </submittedName>
</protein>
<dbReference type="InterPro" id="IPR029058">
    <property type="entry name" value="AB_hydrolase_fold"/>
</dbReference>
<dbReference type="PRINTS" id="PR00111">
    <property type="entry name" value="ABHYDROLASE"/>
</dbReference>
<dbReference type="Gene3D" id="3.40.50.1820">
    <property type="entry name" value="alpha/beta hydrolase"/>
    <property type="match status" value="1"/>
</dbReference>
<dbReference type="InterPro" id="IPR050266">
    <property type="entry name" value="AB_hydrolase_sf"/>
</dbReference>
<keyword evidence="4" id="KW-1185">Reference proteome</keyword>
<dbReference type="RefSeq" id="WP_191766727.1">
    <property type="nucleotide sequence ID" value="NZ_JACSPM010000004.1"/>
</dbReference>
<gene>
    <name evidence="3" type="ORF">H9622_12400</name>
</gene>
<dbReference type="PANTHER" id="PTHR43798:SF31">
    <property type="entry name" value="AB HYDROLASE SUPERFAMILY PROTEIN YCLE"/>
    <property type="match status" value="1"/>
</dbReference>
<evidence type="ECO:0000313" key="3">
    <source>
        <dbReference type="EMBL" id="MBD8024385.1"/>
    </source>
</evidence>
<name>A0ABR8X4X9_9MICO</name>
<evidence type="ECO:0000259" key="2">
    <source>
        <dbReference type="Pfam" id="PF00561"/>
    </source>
</evidence>
<accession>A0ABR8X4X9</accession>
<dbReference type="Proteomes" id="UP000602532">
    <property type="component" value="Unassembled WGS sequence"/>
</dbReference>
<dbReference type="Pfam" id="PF00561">
    <property type="entry name" value="Abhydrolase_1"/>
    <property type="match status" value="1"/>
</dbReference>
<organism evidence="3 4">
    <name type="scientific">Microbacterium gallinarum</name>
    <dbReference type="NCBI Taxonomy" id="2762209"/>
    <lineage>
        <taxon>Bacteria</taxon>
        <taxon>Bacillati</taxon>
        <taxon>Actinomycetota</taxon>
        <taxon>Actinomycetes</taxon>
        <taxon>Micrococcales</taxon>
        <taxon>Microbacteriaceae</taxon>
        <taxon>Microbacterium</taxon>
    </lineage>
</organism>
<feature type="domain" description="AB hydrolase-1" evidence="2">
    <location>
        <begin position="41"/>
        <end position="152"/>
    </location>
</feature>
<dbReference type="EMBL" id="JACSPM010000004">
    <property type="protein sequence ID" value="MBD8024385.1"/>
    <property type="molecule type" value="Genomic_DNA"/>
</dbReference>
<keyword evidence="1 3" id="KW-0378">Hydrolase</keyword>
<proteinExistence type="predicted"/>
<dbReference type="PANTHER" id="PTHR43798">
    <property type="entry name" value="MONOACYLGLYCEROL LIPASE"/>
    <property type="match status" value="1"/>
</dbReference>
<dbReference type="GO" id="GO:0016787">
    <property type="term" value="F:hydrolase activity"/>
    <property type="evidence" value="ECO:0007669"/>
    <property type="project" value="UniProtKB-KW"/>
</dbReference>
<sequence>MTSTQTRIGHTYRTLDVPVAGGDLRVAVWDPAPAKAAAPDVLLIHGVTSSHLAWPFVVDRLPGVRAVAPDLRGRGASNDVSGPAGMRAHAEDLAAALDALGIARTVVVGHSMGAFVAVVFAHLYPERVSRLVLVDGGLPLDVPAGLDTDALVAGILGPTAARLSMRFADVQEYLDFWRGHPAFRGDWTPELEDYLAYDLVDDGAGALRPATSYRTTADDTRDMNTGTGLTDALAGLRHPVRLVTVPRGLQDEEPGLYAPEHLARVLAATPSVRHERLDRFNHYTIVMSPGGADVVAAAVREELAAAPTP</sequence>
<dbReference type="InterPro" id="IPR000073">
    <property type="entry name" value="AB_hydrolase_1"/>
</dbReference>
<comment type="caution">
    <text evidence="3">The sequence shown here is derived from an EMBL/GenBank/DDBJ whole genome shotgun (WGS) entry which is preliminary data.</text>
</comment>
<evidence type="ECO:0000256" key="1">
    <source>
        <dbReference type="ARBA" id="ARBA00022801"/>
    </source>
</evidence>
<reference evidence="3 4" key="1">
    <citation type="submission" date="2020-08" db="EMBL/GenBank/DDBJ databases">
        <title>A Genomic Blueprint of the Chicken Gut Microbiome.</title>
        <authorList>
            <person name="Gilroy R."/>
            <person name="Ravi A."/>
            <person name="Getino M."/>
            <person name="Pursley I."/>
            <person name="Horton D.L."/>
            <person name="Alikhan N.-F."/>
            <person name="Baker D."/>
            <person name="Gharbi K."/>
            <person name="Hall N."/>
            <person name="Watson M."/>
            <person name="Adriaenssens E.M."/>
            <person name="Foster-Nyarko E."/>
            <person name="Jarju S."/>
            <person name="Secka A."/>
            <person name="Antonio M."/>
            <person name="Oren A."/>
            <person name="Chaudhuri R."/>
            <person name="La Ragione R.M."/>
            <person name="Hildebrand F."/>
            <person name="Pallen M.J."/>
        </authorList>
    </citation>
    <scope>NUCLEOTIDE SEQUENCE [LARGE SCALE GENOMIC DNA]</scope>
    <source>
        <strain evidence="3 4">Sa1CUA4</strain>
    </source>
</reference>